<proteinExistence type="predicted"/>
<evidence type="ECO:0000313" key="1">
    <source>
        <dbReference type="EMBL" id="QCQ84992.1"/>
    </source>
</evidence>
<dbReference type="InterPro" id="IPR014131">
    <property type="entry name" value="Chlamydia_phage_Vp3"/>
</dbReference>
<name>A0A4P8PKG9_9VIRU</name>
<organism evidence="1">
    <name type="scientific">Blackfly microvirus SF02</name>
    <dbReference type="NCBI Taxonomy" id="2576452"/>
    <lineage>
        <taxon>Viruses</taxon>
        <taxon>Monodnaviria</taxon>
        <taxon>Sangervirae</taxon>
        <taxon>Phixviricota</taxon>
        <taxon>Malgrandaviricetes</taxon>
        <taxon>Petitvirales</taxon>
        <taxon>Microviridae</taxon>
        <taxon>Microvirus</taxon>
    </lineage>
</organism>
<protein>
    <submittedName>
        <fullName evidence="1">Internal scaffolding protein</fullName>
    </submittedName>
</protein>
<sequence>MGRYQGVNSNGEALSSMFVLRDVESGDPTITMPGGPSLTRQDYADECDINQIMAKYEVSGVVPTHLNPGEPRYLDVTDVPDLVQAMEILDQAQTAFMTLTAKVRREFDNDPAKFVEFAQDPANVEQMRTWGLTAPEKPADKPIVVEVYTPPPVPEPEPKAPRKG</sequence>
<dbReference type="Proteomes" id="UP000323255">
    <property type="component" value="Segment"/>
</dbReference>
<accession>A0A4P8PKG9</accession>
<dbReference type="EMBL" id="MK249204">
    <property type="protein sequence ID" value="QCQ84992.1"/>
    <property type="molecule type" value="Genomic_DNA"/>
</dbReference>
<reference evidence="1" key="1">
    <citation type="submission" date="2018-12" db="EMBL/GenBank/DDBJ databases">
        <title>Singled stranded DNA viruses identified in blackflies (Austrosimulium ungulatum) sampled in New Zealand.</title>
        <authorList>
            <person name="Kraberger S."/>
            <person name="Fontenele R.S."/>
            <person name="Schmidlin K."/>
            <person name="Walters M."/>
            <person name="Varsani A."/>
        </authorList>
    </citation>
    <scope>NUCLEOTIDE SEQUENCE [LARGE SCALE GENOMIC DNA]</scope>
    <source>
        <strain evidence="1">146</strain>
    </source>
</reference>
<dbReference type="Pfam" id="PF09675">
    <property type="entry name" value="Chlamy_scaf"/>
    <property type="match status" value="1"/>
</dbReference>